<evidence type="ECO:0000256" key="1">
    <source>
        <dbReference type="SAM" id="SignalP"/>
    </source>
</evidence>
<organism evidence="2 3">
    <name type="scientific">Paenibacillus phoenicis</name>
    <dbReference type="NCBI Taxonomy" id="554117"/>
    <lineage>
        <taxon>Bacteria</taxon>
        <taxon>Bacillati</taxon>
        <taxon>Bacillota</taxon>
        <taxon>Bacilli</taxon>
        <taxon>Bacillales</taxon>
        <taxon>Paenibacillaceae</taxon>
        <taxon>Paenibacillus</taxon>
    </lineage>
</organism>
<gene>
    <name evidence="2" type="ORF">U9M73_18480</name>
</gene>
<evidence type="ECO:0008006" key="4">
    <source>
        <dbReference type="Google" id="ProtNLM"/>
    </source>
</evidence>
<reference evidence="2 3" key="1">
    <citation type="submission" date="2023-12" db="EMBL/GenBank/DDBJ databases">
        <title>Whole genome sequencing of Paenibacillus phoenicis isolated from the Phoenix Mars Lander spacecraft assembly facility.</title>
        <authorList>
            <person name="Garcia A."/>
            <person name="Venkateswaran K."/>
        </authorList>
    </citation>
    <scope>NUCLEOTIDE SEQUENCE [LARGE SCALE GENOMIC DNA]</scope>
    <source>
        <strain evidence="2 3">3PO2SA</strain>
    </source>
</reference>
<keyword evidence="1" id="KW-0732">Signal</keyword>
<dbReference type="RefSeq" id="WP_323078477.1">
    <property type="nucleotide sequence ID" value="NZ_CBCSKM010000031.1"/>
</dbReference>
<keyword evidence="3" id="KW-1185">Reference proteome</keyword>
<dbReference type="Proteomes" id="UP001292216">
    <property type="component" value="Unassembled WGS sequence"/>
</dbReference>
<name>A0ABU5PPR6_9BACL</name>
<feature type="chain" id="PRO_5045293067" description="MucB/RseB N-terminal domain-containing protein" evidence="1">
    <location>
        <begin position="23"/>
        <end position="242"/>
    </location>
</feature>
<feature type="signal peptide" evidence="1">
    <location>
        <begin position="1"/>
        <end position="22"/>
    </location>
</feature>
<evidence type="ECO:0000313" key="3">
    <source>
        <dbReference type="Proteomes" id="UP001292216"/>
    </source>
</evidence>
<accession>A0ABU5PPR6</accession>
<protein>
    <recommendedName>
        <fullName evidence="4">MucB/RseB N-terminal domain-containing protein</fullName>
    </recommendedName>
</protein>
<evidence type="ECO:0000313" key="2">
    <source>
        <dbReference type="EMBL" id="MEA3571931.1"/>
    </source>
</evidence>
<sequence length="242" mass="27512">MNKYIKLGSTILLGLLFLGAAALFSNKDGSVSAQSQVIEAADKSTSGKVEYIKVSTSAEDYTVHVRDKIKLVEVSETYLNGQLQNKIIVSEGGKRVTSIGRDHETGKLVGTTWLLPKNIAAENERILKISLLEKQKEELKLKKWNMTQTLKEDGRSLQQVTSEQTDQKEIVYIDELTGLPVKREIYLKDAQGEWKKDTEKIEEYKYFESLPFQFLSIENVGIFLKTITEILFCVHFSDYSYN</sequence>
<comment type="caution">
    <text evidence="2">The sequence shown here is derived from an EMBL/GenBank/DDBJ whole genome shotgun (WGS) entry which is preliminary data.</text>
</comment>
<dbReference type="EMBL" id="JAYERP010000001">
    <property type="protein sequence ID" value="MEA3571931.1"/>
    <property type="molecule type" value="Genomic_DNA"/>
</dbReference>
<proteinExistence type="predicted"/>